<dbReference type="InterPro" id="IPR001944">
    <property type="entry name" value="Glycoside_Hdrlase_35"/>
</dbReference>
<dbReference type="SUPFAM" id="SSF49785">
    <property type="entry name" value="Galactose-binding domain-like"/>
    <property type="match status" value="2"/>
</dbReference>
<dbReference type="PRINTS" id="PR00742">
    <property type="entry name" value="GLHYDRLASE35"/>
</dbReference>
<dbReference type="InterPro" id="IPR025300">
    <property type="entry name" value="BetaGal_jelly_roll_dom"/>
</dbReference>
<keyword evidence="5 8" id="KW-0378">Hydrolase</keyword>
<evidence type="ECO:0000256" key="7">
    <source>
        <dbReference type="ARBA" id="ARBA00023295"/>
    </source>
</evidence>
<dbReference type="PANTHER" id="PTHR23421">
    <property type="entry name" value="BETA-GALACTOSIDASE RELATED"/>
    <property type="match status" value="1"/>
</dbReference>
<feature type="chain" id="PRO_5025352269" description="Beta-galactosidase" evidence="10">
    <location>
        <begin position="22"/>
        <end position="1011"/>
    </location>
</feature>
<dbReference type="SUPFAM" id="SSF117100">
    <property type="entry name" value="Beta-galactosidase LacA, domain 3"/>
    <property type="match status" value="1"/>
</dbReference>
<evidence type="ECO:0000256" key="2">
    <source>
        <dbReference type="ARBA" id="ARBA00009809"/>
    </source>
</evidence>
<evidence type="ECO:0000256" key="4">
    <source>
        <dbReference type="ARBA" id="ARBA00022729"/>
    </source>
</evidence>
<evidence type="ECO:0000313" key="12">
    <source>
        <dbReference type="EMBL" id="KAF1950709.1"/>
    </source>
</evidence>
<dbReference type="FunFam" id="2.102.20.10:FF:000001">
    <property type="entry name" value="Beta-galactosidase A"/>
    <property type="match status" value="1"/>
</dbReference>
<comment type="similarity">
    <text evidence="2 9">Belongs to the glycosyl hydrolase 35 family.</text>
</comment>
<dbReference type="Gene3D" id="2.60.390.10">
    <property type="entry name" value="Beta-galactosidase, domain 3"/>
    <property type="match status" value="1"/>
</dbReference>
<dbReference type="Gene3D" id="3.20.20.80">
    <property type="entry name" value="Glycosidases"/>
    <property type="match status" value="1"/>
</dbReference>
<sequence>MRIISELATFLLALLPFQAFGRGLSGKPTDFIIPEKRAPLQNIVTWDEHSLFVHGERIIFWGGEFHPFRLPVPSLWLDIFQKIKALGYNGVSFYAAWVLHEPKPGHFQADGIYDWEPYFAAAKKAGVYLIARPGPYINAEVSGGGFPGWLQRISGNLRTPDADYQAASKNYIEGITPIIAKAQITNGGPVILFQPENEYSLGANNVTFPDANYMNNLMAQVRSLGIVVPLINNPAWSNGLNAPGTDAPVDIYGHDAYPLGMNCTDPTYWLDNILPTNWRKTHLQQSPSTPYLIPEFQGGAFQPWGGDGFEKCAEFTNHEFERVFYKNNIATGVTIFNVYMTFGGTNWGNLGHADGYTSYDYGAAITEERQVHREKYSEAKLIANFVQASPALASAVPGYNTTGIYTNNTAITVTPLFGNKTNFYVTRQTKYNSLASTPYKLRVQTSAGNLTIPQLGGELSLNGRDTKIHVTDYDIGGFNLLYSTAEIFTWKKYGSRTVLIVYGGPNEQHELAVSKTSGATAVEGSGVEFSNRNGNTILNWQSSPTRRVVRIGSDLYIVVLDRNQAYNYWTVSTLPEGSYSHDATSSSDLIVKAGYLIRSASISGDKINLVGDINATTTIDIVGGAHQDITAFTFNAQPIDAKLDRNGFLSGTVPFTAPEIKLPDLKSLSWKSIDALPELQDTYDDASWTDADHKETKNTYWPLTTPTVLWGAEYGYNTGSLIFRGHFIATGNESVIHLNVSGGSAFASSAWVNGTFLGSWHGVPGVSIANLTLSLPKLAAAKPYVLTVLVDHMGHNGNWFIGYNEMKTPRGIHGYNFPGHTRSNSSRADDGIIWKITGNLGGEDYHGGVRGPMNEGALFPERQGYHLPSAPTASWNSSAGPATALSKPGVTFYSTEFPLDIPSGYDVPLSVVFKGDAFAGAGKGWRAQVWVNGYQFGKFANGIGPQSRFPVPQGIWNYRGENYVAISVWALGEGGAKPGGVELVAGMPVKSGYGEVELAPMEGWVERTGAY</sequence>
<keyword evidence="7 8" id="KW-0326">Glycosidase</keyword>
<dbReference type="Pfam" id="PF10435">
    <property type="entry name" value="BetaGal_dom2"/>
    <property type="match status" value="1"/>
</dbReference>
<dbReference type="PROSITE" id="PS01182">
    <property type="entry name" value="GLYCOSYL_HYDROL_F35"/>
    <property type="match status" value="1"/>
</dbReference>
<dbReference type="Gene3D" id="2.60.120.260">
    <property type="entry name" value="Galactose-binding domain-like"/>
    <property type="match status" value="2"/>
</dbReference>
<dbReference type="Pfam" id="PF13363">
    <property type="entry name" value="BetaGal_dom3"/>
    <property type="match status" value="1"/>
</dbReference>
<dbReference type="InterPro" id="IPR025972">
    <property type="entry name" value="BetaGal_dom3"/>
</dbReference>
<dbReference type="OrthoDB" id="1657402at2759"/>
<gene>
    <name evidence="12" type="ORF">CC80DRAFT_482347</name>
</gene>
<keyword evidence="13" id="KW-1185">Reference proteome</keyword>
<keyword evidence="4 10" id="KW-0732">Signal</keyword>
<dbReference type="Gene3D" id="2.102.20.10">
    <property type="entry name" value="Beta-galactosidase, domain 2"/>
    <property type="match status" value="1"/>
</dbReference>
<dbReference type="InterPro" id="IPR037110">
    <property type="entry name" value="Betagal_dom2_sf"/>
</dbReference>
<evidence type="ECO:0000259" key="11">
    <source>
        <dbReference type="SMART" id="SM01029"/>
    </source>
</evidence>
<evidence type="ECO:0000313" key="13">
    <source>
        <dbReference type="Proteomes" id="UP000800035"/>
    </source>
</evidence>
<keyword evidence="6" id="KW-0325">Glycoprotein</keyword>
<evidence type="ECO:0000256" key="9">
    <source>
        <dbReference type="RuleBase" id="RU003679"/>
    </source>
</evidence>
<dbReference type="InterPro" id="IPR019801">
    <property type="entry name" value="Glyco_hydro_35_CS"/>
</dbReference>
<feature type="signal peptide" evidence="10">
    <location>
        <begin position="1"/>
        <end position="21"/>
    </location>
</feature>
<evidence type="ECO:0000256" key="1">
    <source>
        <dbReference type="ARBA" id="ARBA00001412"/>
    </source>
</evidence>
<organism evidence="12 13">
    <name type="scientific">Byssothecium circinans</name>
    <dbReference type="NCBI Taxonomy" id="147558"/>
    <lineage>
        <taxon>Eukaryota</taxon>
        <taxon>Fungi</taxon>
        <taxon>Dikarya</taxon>
        <taxon>Ascomycota</taxon>
        <taxon>Pezizomycotina</taxon>
        <taxon>Dothideomycetes</taxon>
        <taxon>Pleosporomycetidae</taxon>
        <taxon>Pleosporales</taxon>
        <taxon>Massarineae</taxon>
        <taxon>Massarinaceae</taxon>
        <taxon>Byssothecium</taxon>
    </lineage>
</organism>
<dbReference type="InterPro" id="IPR031330">
    <property type="entry name" value="Gly_Hdrlase_35_cat"/>
</dbReference>
<dbReference type="Proteomes" id="UP000800035">
    <property type="component" value="Unassembled WGS sequence"/>
</dbReference>
<dbReference type="SUPFAM" id="SSF51445">
    <property type="entry name" value="(Trans)glycosidases"/>
    <property type="match status" value="1"/>
</dbReference>
<protein>
    <recommendedName>
        <fullName evidence="3 8">Beta-galactosidase</fullName>
        <ecNumber evidence="3 8">3.2.1.23</ecNumber>
    </recommendedName>
</protein>
<evidence type="ECO:0000256" key="5">
    <source>
        <dbReference type="ARBA" id="ARBA00022801"/>
    </source>
</evidence>
<feature type="domain" description="Beta-galactosidase" evidence="11">
    <location>
        <begin position="391"/>
        <end position="568"/>
    </location>
</feature>
<dbReference type="FunFam" id="3.20.20.80:FF:000040">
    <property type="entry name" value="Beta-galactosidase A"/>
    <property type="match status" value="1"/>
</dbReference>
<dbReference type="InterPro" id="IPR036833">
    <property type="entry name" value="BetaGal_dom3_sf"/>
</dbReference>
<dbReference type="EMBL" id="ML977023">
    <property type="protein sequence ID" value="KAF1950709.1"/>
    <property type="molecule type" value="Genomic_DNA"/>
</dbReference>
<dbReference type="SUPFAM" id="SSF51011">
    <property type="entry name" value="Glycosyl hydrolase domain"/>
    <property type="match status" value="1"/>
</dbReference>
<dbReference type="AlphaFoldDB" id="A0A6A5TG12"/>
<dbReference type="SMART" id="SM01029">
    <property type="entry name" value="BetaGal_dom2"/>
    <property type="match status" value="1"/>
</dbReference>
<evidence type="ECO:0000256" key="6">
    <source>
        <dbReference type="ARBA" id="ARBA00023180"/>
    </source>
</evidence>
<dbReference type="Pfam" id="PF01301">
    <property type="entry name" value="Glyco_hydro_35"/>
    <property type="match status" value="1"/>
</dbReference>
<evidence type="ECO:0000256" key="8">
    <source>
        <dbReference type="RuleBase" id="RU000675"/>
    </source>
</evidence>
<dbReference type="FunFam" id="2.60.120.260:FF:000065">
    <property type="entry name" value="Beta-galactosidase A"/>
    <property type="match status" value="1"/>
</dbReference>
<dbReference type="GO" id="GO:0005975">
    <property type="term" value="P:carbohydrate metabolic process"/>
    <property type="evidence" value="ECO:0007669"/>
    <property type="project" value="InterPro"/>
</dbReference>
<dbReference type="InterPro" id="IPR018954">
    <property type="entry name" value="Betagal_dom2"/>
</dbReference>
<accession>A0A6A5TG12</accession>
<reference evidence="12" key="1">
    <citation type="journal article" date="2020" name="Stud. Mycol.">
        <title>101 Dothideomycetes genomes: a test case for predicting lifestyles and emergence of pathogens.</title>
        <authorList>
            <person name="Haridas S."/>
            <person name="Albert R."/>
            <person name="Binder M."/>
            <person name="Bloem J."/>
            <person name="Labutti K."/>
            <person name="Salamov A."/>
            <person name="Andreopoulos B."/>
            <person name="Baker S."/>
            <person name="Barry K."/>
            <person name="Bills G."/>
            <person name="Bluhm B."/>
            <person name="Cannon C."/>
            <person name="Castanera R."/>
            <person name="Culley D."/>
            <person name="Daum C."/>
            <person name="Ezra D."/>
            <person name="Gonzalez J."/>
            <person name="Henrissat B."/>
            <person name="Kuo A."/>
            <person name="Liang C."/>
            <person name="Lipzen A."/>
            <person name="Lutzoni F."/>
            <person name="Magnuson J."/>
            <person name="Mondo S."/>
            <person name="Nolan M."/>
            <person name="Ohm R."/>
            <person name="Pangilinan J."/>
            <person name="Park H.-J."/>
            <person name="Ramirez L."/>
            <person name="Alfaro M."/>
            <person name="Sun H."/>
            <person name="Tritt A."/>
            <person name="Yoshinaga Y."/>
            <person name="Zwiers L.-H."/>
            <person name="Turgeon B."/>
            <person name="Goodwin S."/>
            <person name="Spatafora J."/>
            <person name="Crous P."/>
            <person name="Grigoriev I."/>
        </authorList>
    </citation>
    <scope>NUCLEOTIDE SEQUENCE</scope>
    <source>
        <strain evidence="12">CBS 675.92</strain>
    </source>
</reference>
<evidence type="ECO:0000256" key="10">
    <source>
        <dbReference type="SAM" id="SignalP"/>
    </source>
</evidence>
<comment type="catalytic activity">
    <reaction evidence="1 8">
        <text>Hydrolysis of terminal non-reducing beta-D-galactose residues in beta-D-galactosides.</text>
        <dbReference type="EC" id="3.2.1.23"/>
    </reaction>
</comment>
<dbReference type="InterPro" id="IPR008979">
    <property type="entry name" value="Galactose-bd-like_sf"/>
</dbReference>
<evidence type="ECO:0000256" key="3">
    <source>
        <dbReference type="ARBA" id="ARBA00012756"/>
    </source>
</evidence>
<dbReference type="EC" id="3.2.1.23" evidence="3 8"/>
<name>A0A6A5TG12_9PLEO</name>
<dbReference type="GO" id="GO:0004565">
    <property type="term" value="F:beta-galactosidase activity"/>
    <property type="evidence" value="ECO:0007669"/>
    <property type="project" value="UniProtKB-EC"/>
</dbReference>
<dbReference type="Pfam" id="PF13364">
    <property type="entry name" value="BetaGal_ABD2"/>
    <property type="match status" value="2"/>
</dbReference>
<proteinExistence type="inferred from homology"/>
<dbReference type="InterPro" id="IPR017853">
    <property type="entry name" value="GH"/>
</dbReference>